<gene>
    <name evidence="1" type="ORF">PGLA1383_LOCUS44867</name>
</gene>
<proteinExistence type="predicted"/>
<reference evidence="1" key="1">
    <citation type="submission" date="2021-02" db="EMBL/GenBank/DDBJ databases">
        <authorList>
            <person name="Dougan E. K."/>
            <person name="Rhodes N."/>
            <person name="Thang M."/>
            <person name="Chan C."/>
        </authorList>
    </citation>
    <scope>NUCLEOTIDE SEQUENCE</scope>
</reference>
<evidence type="ECO:0000313" key="2">
    <source>
        <dbReference type="Proteomes" id="UP000654075"/>
    </source>
</evidence>
<keyword evidence="2" id="KW-1185">Reference proteome</keyword>
<sequence length="130" mass="15286">MQLNVAIPHEQQQHRRWNFDNIRDPQKCRTFAEDLRSAQQDLQYRTDLQHSFEHGTPDTSWDILNAAVLQAEVFFSTTPPTRIPGSPMRHELFNRLQSESIRIFIKLTTHTTTTTFHMNRGSSKFCDRQS</sequence>
<accession>A0A813GSR0</accession>
<protein>
    <submittedName>
        <fullName evidence="1">Uncharacterized protein</fullName>
    </submittedName>
</protein>
<comment type="caution">
    <text evidence="1">The sequence shown here is derived from an EMBL/GenBank/DDBJ whole genome shotgun (WGS) entry which is preliminary data.</text>
</comment>
<evidence type="ECO:0000313" key="1">
    <source>
        <dbReference type="EMBL" id="CAE8628194.1"/>
    </source>
</evidence>
<organism evidence="1 2">
    <name type="scientific">Polarella glacialis</name>
    <name type="common">Dinoflagellate</name>
    <dbReference type="NCBI Taxonomy" id="89957"/>
    <lineage>
        <taxon>Eukaryota</taxon>
        <taxon>Sar</taxon>
        <taxon>Alveolata</taxon>
        <taxon>Dinophyceae</taxon>
        <taxon>Suessiales</taxon>
        <taxon>Suessiaceae</taxon>
        <taxon>Polarella</taxon>
    </lineage>
</organism>
<dbReference type="AlphaFoldDB" id="A0A813GSR0"/>
<dbReference type="Proteomes" id="UP000654075">
    <property type="component" value="Unassembled WGS sequence"/>
</dbReference>
<name>A0A813GSR0_POLGL</name>
<dbReference type="EMBL" id="CAJNNV010029354">
    <property type="protein sequence ID" value="CAE8628194.1"/>
    <property type="molecule type" value="Genomic_DNA"/>
</dbReference>